<evidence type="ECO:0000313" key="2">
    <source>
        <dbReference type="EMBL" id="GFS92781.1"/>
    </source>
</evidence>
<protein>
    <submittedName>
        <fullName evidence="2">Uncharacterized protein</fullName>
    </submittedName>
</protein>
<feature type="non-terminal residue" evidence="2">
    <location>
        <position position="474"/>
    </location>
</feature>
<comment type="caution">
    <text evidence="2">The sequence shown here is derived from an EMBL/GenBank/DDBJ whole genome shotgun (WGS) entry which is preliminary data.</text>
</comment>
<dbReference type="EMBL" id="BMAW01005146">
    <property type="protein sequence ID" value="GFS92781.1"/>
    <property type="molecule type" value="Genomic_DNA"/>
</dbReference>
<evidence type="ECO:0000256" key="1">
    <source>
        <dbReference type="SAM" id="MobiDB-lite"/>
    </source>
</evidence>
<keyword evidence="3" id="KW-1185">Reference proteome</keyword>
<sequence>SEIVKTDSEIVKTDSKILKTKNNIKNVQFANYEYGSKIYSKEEKSQNNIKEQKYIMKWNKNHSPQHTSGPPKTMQINKLTKVLNWNNGKRKPGGDSTAQYDCFNYSNKKKLKVINSLVEGVHTSLFVARKDYVQSNSFHDRNDSSRLPDYGTDFVSIKKDTRLKGEQLLKRGHINKELIETKAKLKLLFGSKTSGQCVQKFNFESTNVKNALDKINSTFSYEALSRNKDRMYSGSFSGEKTPSSHCGISSPSHTKKFANELQNKLVCPYVFVPYKEPSIGREMESGLMLHHKRCDKLRDAFDSENFIEKDMNTSSTQIQQHSSTSDTLIPMSNNDIITDPSVVILDEDAACTHTEGKGASHFDKKSSHSQREKDSTESSSPLIKSLENPSLTLNEFVMNGTPPPILAHTDNSNIPINVSQQKKCSTLSLVNGSVKIPLNSLSKRSNGFTFSEEIGLTINHSLKRNSTDGLFCIV</sequence>
<dbReference type="Proteomes" id="UP000887013">
    <property type="component" value="Unassembled WGS sequence"/>
</dbReference>
<feature type="compositionally biased region" description="Low complexity" evidence="1">
    <location>
        <begin position="313"/>
        <end position="325"/>
    </location>
</feature>
<name>A0A8X6N450_NEPPI</name>
<accession>A0A8X6N450</accession>
<gene>
    <name evidence="2" type="ORF">NPIL_372161</name>
</gene>
<organism evidence="2 3">
    <name type="scientific">Nephila pilipes</name>
    <name type="common">Giant wood spider</name>
    <name type="synonym">Nephila maculata</name>
    <dbReference type="NCBI Taxonomy" id="299642"/>
    <lineage>
        <taxon>Eukaryota</taxon>
        <taxon>Metazoa</taxon>
        <taxon>Ecdysozoa</taxon>
        <taxon>Arthropoda</taxon>
        <taxon>Chelicerata</taxon>
        <taxon>Arachnida</taxon>
        <taxon>Araneae</taxon>
        <taxon>Araneomorphae</taxon>
        <taxon>Entelegynae</taxon>
        <taxon>Araneoidea</taxon>
        <taxon>Nephilidae</taxon>
        <taxon>Nephila</taxon>
    </lineage>
</organism>
<proteinExistence type="predicted"/>
<reference evidence="2" key="1">
    <citation type="submission" date="2020-08" db="EMBL/GenBank/DDBJ databases">
        <title>Multicomponent nature underlies the extraordinary mechanical properties of spider dragline silk.</title>
        <authorList>
            <person name="Kono N."/>
            <person name="Nakamura H."/>
            <person name="Mori M."/>
            <person name="Yoshida Y."/>
            <person name="Ohtoshi R."/>
            <person name="Malay A.D."/>
            <person name="Moran D.A.P."/>
            <person name="Tomita M."/>
            <person name="Numata K."/>
            <person name="Arakawa K."/>
        </authorList>
    </citation>
    <scope>NUCLEOTIDE SEQUENCE</scope>
</reference>
<evidence type="ECO:0000313" key="3">
    <source>
        <dbReference type="Proteomes" id="UP000887013"/>
    </source>
</evidence>
<feature type="region of interest" description="Disordered" evidence="1">
    <location>
        <begin position="310"/>
        <end position="333"/>
    </location>
</feature>
<feature type="compositionally biased region" description="Basic and acidic residues" evidence="1">
    <location>
        <begin position="355"/>
        <end position="376"/>
    </location>
</feature>
<dbReference type="AlphaFoldDB" id="A0A8X6N450"/>
<feature type="region of interest" description="Disordered" evidence="1">
    <location>
        <begin position="355"/>
        <end position="384"/>
    </location>
</feature>